<dbReference type="InterPro" id="IPR011010">
    <property type="entry name" value="DNA_brk_join_enz"/>
</dbReference>
<dbReference type="Gene3D" id="1.10.443.10">
    <property type="entry name" value="Intergrase catalytic core"/>
    <property type="match status" value="1"/>
</dbReference>
<keyword evidence="4" id="KW-0233">DNA recombination</keyword>
<sequence length="403" mass="46992">MVVFKKEKSKRSSKGYTWYFVMENGRDPRTGKRRQIKRRGFLSKASAEAAYLELKTKLISGIDVGKENILFQEIKDLWYKEYKHTVKVSTLRARKSEIESLEEYFGKMKIKDITRGVYQKFLDYLREENYSFNTISGIHTTASMIFKYARQEDIISKSPTEFVKPQRPKLTVEDIESQEEAENFLEGEELVEFLDLTEKHGLFLDFEYFCMAAFTGTRSGERLAGKWRDLTLEGDDLKTFRVTKTLYCPSNKASDYELLPPKTPAAVRDVPLSDFLASLLKRLKLKQAKIAYANGRTFSDDDFIFARPDGHPENIKKMDTRMRRILKRMDINKHITQHTFRHTFTSLAAEADVPLEEIQKILGHQNDDITKKVYLHTTRKTKERTSQKFNSFIGDLSMKIQLS</sequence>
<dbReference type="EMBL" id="FN597644">
    <property type="protein sequence ID" value="CBI41667.1"/>
    <property type="molecule type" value="Genomic_DNA"/>
</dbReference>
<comment type="similarity">
    <text evidence="1">Belongs to the 'phage' integrase family.</text>
</comment>
<keyword evidence="9" id="KW-1185">Reference proteome</keyword>
<dbReference type="PANTHER" id="PTHR30349">
    <property type="entry name" value="PHAGE INTEGRASE-RELATED"/>
    <property type="match status" value="1"/>
</dbReference>
<reference evidence="9" key="2">
    <citation type="journal article" date="2011" name="J. Biotechnol.">
        <title>Genome sequence of B. amyloliquefaciens type strain DSM7(T) reveals differences to plant-associated B. amyloliquefaciens FZB42.</title>
        <authorList>
            <person name="Ruckert C."/>
            <person name="Blom J."/>
            <person name="Chen X."/>
            <person name="Reva O."/>
            <person name="Borriss R."/>
        </authorList>
    </citation>
    <scope>NUCLEOTIDE SEQUENCE [LARGE SCALE GENOMIC DNA]</scope>
    <source>
        <strain evidence="9">DSM 7</strain>
    </source>
</reference>
<evidence type="ECO:0000313" key="9">
    <source>
        <dbReference type="Proteomes" id="UP000006562"/>
    </source>
</evidence>
<protein>
    <submittedName>
        <fullName evidence="8">DNA integration/recombination/inversion protein</fullName>
    </submittedName>
</protein>
<dbReference type="InterPro" id="IPR050090">
    <property type="entry name" value="Tyrosine_recombinase_XerCD"/>
</dbReference>
<evidence type="ECO:0000256" key="3">
    <source>
        <dbReference type="ARBA" id="ARBA00023125"/>
    </source>
</evidence>
<name>A0A9P1JF78_BACAS</name>
<proteinExistence type="inferred from homology"/>
<dbReference type="InterPro" id="IPR013762">
    <property type="entry name" value="Integrase-like_cat_sf"/>
</dbReference>
<dbReference type="Pfam" id="PF00589">
    <property type="entry name" value="Phage_integrase"/>
    <property type="match status" value="1"/>
</dbReference>
<keyword evidence="3 5" id="KW-0238">DNA-binding</keyword>
<dbReference type="RefSeq" id="WP_013351187.1">
    <property type="nucleotide sequence ID" value="NC_014551.1"/>
</dbReference>
<dbReference type="InterPro" id="IPR010998">
    <property type="entry name" value="Integrase_recombinase_N"/>
</dbReference>
<gene>
    <name evidence="8" type="primary">int1</name>
    <name evidence="8" type="ordered locus">BAMF_0541</name>
</gene>
<dbReference type="KEGG" id="bao:BAMF_0541"/>
<dbReference type="Pfam" id="PF14657">
    <property type="entry name" value="Arm-DNA-bind_4"/>
    <property type="match status" value="1"/>
</dbReference>
<dbReference type="AlphaFoldDB" id="A0A9P1JF78"/>
<evidence type="ECO:0000313" key="8">
    <source>
        <dbReference type="EMBL" id="CBI41667.1"/>
    </source>
</evidence>
<evidence type="ECO:0000256" key="5">
    <source>
        <dbReference type="PROSITE-ProRule" id="PRU01248"/>
    </source>
</evidence>
<dbReference type="PANTHER" id="PTHR30349:SF64">
    <property type="entry name" value="PROPHAGE INTEGRASE INTD-RELATED"/>
    <property type="match status" value="1"/>
</dbReference>
<dbReference type="GO" id="GO:0015074">
    <property type="term" value="P:DNA integration"/>
    <property type="evidence" value="ECO:0007669"/>
    <property type="project" value="UniProtKB-KW"/>
</dbReference>
<keyword evidence="2" id="KW-0229">DNA integration</keyword>
<evidence type="ECO:0000256" key="1">
    <source>
        <dbReference type="ARBA" id="ARBA00008857"/>
    </source>
</evidence>
<accession>A0A9P1JF78</accession>
<dbReference type="Pfam" id="PF14659">
    <property type="entry name" value="Phage_int_SAM_3"/>
    <property type="match status" value="1"/>
</dbReference>
<evidence type="ECO:0000259" key="7">
    <source>
        <dbReference type="PROSITE" id="PS51900"/>
    </source>
</evidence>
<dbReference type="Proteomes" id="UP000006562">
    <property type="component" value="Chromosome"/>
</dbReference>
<reference evidence="8 9" key="1">
    <citation type="journal article" date="2011" name="Int. J. Syst. Evol. Microbiol.">
        <title>Relationship of Bacillus amyloliquefaciens clades associated with strains DSM 7T and FZB42T: a proposal for Bacillus amyloliquefaciens subsp. amyloliquefaciens subsp. nov. and Bacillus amyloliquefaciens subsp. plantarum subsp. nov. based on complete genome sequence comparisons.</title>
        <authorList>
            <person name="Borriss R."/>
            <person name="Chen X.H."/>
            <person name="Rueckert C."/>
            <person name="Blom J."/>
            <person name="Becker A."/>
            <person name="Baumgarth B."/>
            <person name="Fan B."/>
            <person name="Pukall R."/>
            <person name="Schumann P."/>
            <person name="Sproer C."/>
            <person name="Junge H."/>
            <person name="Vater J."/>
            <person name="Puhler A."/>
            <person name="Klenk H.P."/>
        </authorList>
    </citation>
    <scope>NUCLEOTIDE SEQUENCE [LARGE SCALE GENOMIC DNA]</scope>
    <source>
        <strain evidence="9">DSM 7</strain>
    </source>
</reference>
<evidence type="ECO:0000256" key="4">
    <source>
        <dbReference type="ARBA" id="ARBA00023172"/>
    </source>
</evidence>
<dbReference type="InterPro" id="IPR002104">
    <property type="entry name" value="Integrase_catalytic"/>
</dbReference>
<dbReference type="PROSITE" id="PS51900">
    <property type="entry name" value="CB"/>
    <property type="match status" value="1"/>
</dbReference>
<feature type="domain" description="Core-binding (CB)" evidence="7">
    <location>
        <begin position="69"/>
        <end position="150"/>
    </location>
</feature>
<dbReference type="PROSITE" id="PS51898">
    <property type="entry name" value="TYR_RECOMBINASE"/>
    <property type="match status" value="1"/>
</dbReference>
<dbReference type="CDD" id="cd01189">
    <property type="entry name" value="INT_ICEBs1_C_like"/>
    <property type="match status" value="1"/>
</dbReference>
<dbReference type="InterPro" id="IPR028259">
    <property type="entry name" value="AP2-like_int_N"/>
</dbReference>
<evidence type="ECO:0000259" key="6">
    <source>
        <dbReference type="PROSITE" id="PS51898"/>
    </source>
</evidence>
<evidence type="ECO:0000256" key="2">
    <source>
        <dbReference type="ARBA" id="ARBA00022908"/>
    </source>
</evidence>
<dbReference type="Gene3D" id="1.10.150.130">
    <property type="match status" value="1"/>
</dbReference>
<dbReference type="SUPFAM" id="SSF56349">
    <property type="entry name" value="DNA breaking-rejoining enzymes"/>
    <property type="match status" value="1"/>
</dbReference>
<dbReference type="InterPro" id="IPR044068">
    <property type="entry name" value="CB"/>
</dbReference>
<dbReference type="InterPro" id="IPR004107">
    <property type="entry name" value="Integrase_SAM-like_N"/>
</dbReference>
<organism evidence="8 9">
    <name type="scientific">Bacillus amyloliquefaciens (strain ATCC 23350 / DSM 7 / BCRC 11601 / CCUG 28519 / NBRC 15535 / NRRL B-14393 / F)</name>
    <dbReference type="NCBI Taxonomy" id="692420"/>
    <lineage>
        <taxon>Bacteria</taxon>
        <taxon>Bacillati</taxon>
        <taxon>Bacillota</taxon>
        <taxon>Bacilli</taxon>
        <taxon>Bacillales</taxon>
        <taxon>Bacillaceae</taxon>
        <taxon>Bacillus</taxon>
        <taxon>Bacillus amyloliquefaciens group</taxon>
    </lineage>
</organism>
<feature type="domain" description="Tyr recombinase" evidence="6">
    <location>
        <begin position="180"/>
        <end position="390"/>
    </location>
</feature>
<dbReference type="GO" id="GO:0006310">
    <property type="term" value="P:DNA recombination"/>
    <property type="evidence" value="ECO:0007669"/>
    <property type="project" value="UniProtKB-KW"/>
</dbReference>
<dbReference type="GO" id="GO:0003677">
    <property type="term" value="F:DNA binding"/>
    <property type="evidence" value="ECO:0007669"/>
    <property type="project" value="UniProtKB-UniRule"/>
</dbReference>